<protein>
    <submittedName>
        <fullName evidence="1">Replication protein P</fullName>
    </submittedName>
</protein>
<dbReference type="GO" id="GO:0006270">
    <property type="term" value="P:DNA replication initiation"/>
    <property type="evidence" value="ECO:0007669"/>
    <property type="project" value="InterPro"/>
</dbReference>
<evidence type="ECO:0000313" key="1">
    <source>
        <dbReference type="EMBL" id="SHO57752.1"/>
    </source>
</evidence>
<dbReference type="Pfam" id="PF06992">
    <property type="entry name" value="Phage_lambda_P"/>
    <property type="match status" value="1"/>
</dbReference>
<organism evidence="1 2">
    <name type="scientific">Vibrio quintilis</name>
    <dbReference type="NCBI Taxonomy" id="1117707"/>
    <lineage>
        <taxon>Bacteria</taxon>
        <taxon>Pseudomonadati</taxon>
        <taxon>Pseudomonadota</taxon>
        <taxon>Gammaproteobacteria</taxon>
        <taxon>Vibrionales</taxon>
        <taxon>Vibrionaceae</taxon>
        <taxon>Vibrio</taxon>
    </lineage>
</organism>
<gene>
    <name evidence="1" type="ORF">VQ7734_03522</name>
</gene>
<dbReference type="Proteomes" id="UP000184600">
    <property type="component" value="Unassembled WGS sequence"/>
</dbReference>
<dbReference type="InterPro" id="IPR009731">
    <property type="entry name" value="P-like"/>
</dbReference>
<dbReference type="EMBL" id="FRFG01000048">
    <property type="protein sequence ID" value="SHO57752.1"/>
    <property type="molecule type" value="Genomic_DNA"/>
</dbReference>
<dbReference type="RefSeq" id="WP_073584997.1">
    <property type="nucleotide sequence ID" value="NZ_AP024897.1"/>
</dbReference>
<sequence>MKNIAELAQQVRQTEIAGICDLQQAGHAQQSNNGQPVVSTQTARLVNHIFTELQVIFPAWRVAFPDKSSLDNAKRTWTKALFESRIYHTRQIELGLRKARQSGSPHIPSVGQFIRWCVPTCEELNLPTAEQAFSMIGDFRYEETRQHLPMVVQAAFHQIGHWDLTHLSQQKLFPVFQSHYDGLIRKVAIGEDISQLCPVLLPKPGERTLTLEEKERRRKAGLSKIQQLKQQYFGGNVHGN</sequence>
<keyword evidence="2" id="KW-1185">Reference proteome</keyword>
<name>A0A1M7YYX3_9VIBR</name>
<dbReference type="AlphaFoldDB" id="A0A1M7YYX3"/>
<dbReference type="STRING" id="1117707.VQ7734_03522"/>
<proteinExistence type="predicted"/>
<accession>A0A1M7YYX3</accession>
<dbReference type="OrthoDB" id="5675790at2"/>
<evidence type="ECO:0000313" key="2">
    <source>
        <dbReference type="Proteomes" id="UP000184600"/>
    </source>
</evidence>
<reference evidence="2" key="1">
    <citation type="submission" date="2016-12" db="EMBL/GenBank/DDBJ databases">
        <authorList>
            <person name="Rodrigo-Torres L."/>
            <person name="Arahal R.D."/>
            <person name="Lucena T."/>
        </authorList>
    </citation>
    <scope>NUCLEOTIDE SEQUENCE [LARGE SCALE GENOMIC DNA]</scope>
</reference>